<dbReference type="RefSeq" id="WP_380539085.1">
    <property type="nucleotide sequence ID" value="NZ_JBHFAB010000019.1"/>
</dbReference>
<sequence>MKRIPVQLDSRTVTALIPDVALPLVMTCQHVRYRAHRVSAARAERDKGALSIEMAMLVIALIAAAVLVVVAIGKLVKTKSDQIGTTDTSGQ</sequence>
<evidence type="ECO:0000256" key="1">
    <source>
        <dbReference type="SAM" id="Phobius"/>
    </source>
</evidence>
<proteinExistence type="predicted"/>
<protein>
    <submittedName>
        <fullName evidence="2">Uncharacterized protein</fullName>
    </submittedName>
</protein>
<feature type="transmembrane region" description="Helical" evidence="1">
    <location>
        <begin position="54"/>
        <end position="73"/>
    </location>
</feature>
<gene>
    <name evidence="2" type="ORF">ACEZDE_23450</name>
</gene>
<reference evidence="2 3" key="1">
    <citation type="submission" date="2024-09" db="EMBL/GenBank/DDBJ databases">
        <authorList>
            <person name="Lee S.D."/>
        </authorList>
    </citation>
    <scope>NUCLEOTIDE SEQUENCE [LARGE SCALE GENOMIC DNA]</scope>
    <source>
        <strain evidence="2 3">N8-3</strain>
    </source>
</reference>
<comment type="caution">
    <text evidence="2">The sequence shown here is derived from an EMBL/GenBank/DDBJ whole genome shotgun (WGS) entry which is preliminary data.</text>
</comment>
<evidence type="ECO:0000313" key="3">
    <source>
        <dbReference type="Proteomes" id="UP001592531"/>
    </source>
</evidence>
<keyword evidence="1" id="KW-1133">Transmembrane helix</keyword>
<keyword evidence="1" id="KW-0472">Membrane</keyword>
<keyword evidence="3" id="KW-1185">Reference proteome</keyword>
<evidence type="ECO:0000313" key="2">
    <source>
        <dbReference type="EMBL" id="MFC1419566.1"/>
    </source>
</evidence>
<keyword evidence="1" id="KW-0812">Transmembrane</keyword>
<dbReference type="EMBL" id="JBHFAB010000019">
    <property type="protein sequence ID" value="MFC1419566.1"/>
    <property type="molecule type" value="Genomic_DNA"/>
</dbReference>
<name>A0ABV6W0P3_9ACTN</name>
<dbReference type="Proteomes" id="UP001592531">
    <property type="component" value="Unassembled WGS sequence"/>
</dbReference>
<organism evidence="2 3">
    <name type="scientific">Streptacidiphilus cavernicola</name>
    <dbReference type="NCBI Taxonomy" id="3342716"/>
    <lineage>
        <taxon>Bacteria</taxon>
        <taxon>Bacillati</taxon>
        <taxon>Actinomycetota</taxon>
        <taxon>Actinomycetes</taxon>
        <taxon>Kitasatosporales</taxon>
        <taxon>Streptomycetaceae</taxon>
        <taxon>Streptacidiphilus</taxon>
    </lineage>
</organism>
<accession>A0ABV6W0P3</accession>